<sequence length="889" mass="97334">MGSGMEFVKGYTKWHTNIGDGVDLELCSPTGLPPCSPPGGRQTSAVTTSPCSYGPFAPTTSSQEHWLQGGKGLLIKVLAVACVFSVGLVLGYGGARRGSQQRLGPSEAFSLRSPSGPCSPLGVWPSWYANDHKERRTRLVDKLVQSISQDQLEGWLWTMTQDFHVAGSEKGTQLAGKIRAAWSSWGVRARVETFRPLLSYPDMERANEVRITRGSRVLFQFHSLASPLESQLETHPYLAYSSPGKVRGKPVYVNFGLAEDFEVLKTRGVTLNGTIAIMRYGRGQALDAKIRRAEENGIQGVLLYRDPFDWEPVEGIIEEDVKRSIPLDAIERDCLKSFPGDPVTPFLPATDDMFRLPRADLKLPGLPVQPISALDAQNLLKGMGGPAAPIEWQGRLNISYAIGPGYKDAAEVEVQLSSFNLFREMSIHDTIGVIPGTHQPGRYVIIGCHHDSWTRGAGDPGSGMAVLMEVVRVLSELVTLEGWRPQRTLLFAAWDASAFGQVGSTEFLQKHRAELASRTIAYVGLDQAVTGNRTLQVMASPLLRQALSEAAEQIPGLGLDEELTFSIAAKGKPYGGSNSSKKASRHSESEGSTRHTSSSSKPPSRSRNGESLLAQWARARPSAHLASRRGLVPEILPPAGGADFTVFTQLLGVSVARARFVSRDGDADYPAARTAYDDWHVVVNVTDPGQRAMAALAQLIATVALELADSPLLPMKATDYADQISVDFGPFQRQHGDFFRANHIRTDPLNKAVREFAKAANEFQDYFDSSAASHDHNILTVIQEYNERILQLERSFLLPPAYPRHHSSRHLLYGPDADDTTRANIFPHLSRAIRTARVRPVGPALNFVRENVSLVVNALRSATGILQRSLLRDEQSIQTDTEPRTDGSL</sequence>
<evidence type="ECO:0000256" key="3">
    <source>
        <dbReference type="SAM" id="Phobius"/>
    </source>
</evidence>
<evidence type="ECO:0000313" key="6">
    <source>
        <dbReference type="EnsemblMetazoa" id="XP_022671252"/>
    </source>
</evidence>
<dbReference type="InterPro" id="IPR046450">
    <property type="entry name" value="PA_dom_sf"/>
</dbReference>
<dbReference type="Pfam" id="PF04389">
    <property type="entry name" value="Peptidase_M28"/>
    <property type="match status" value="1"/>
</dbReference>
<dbReference type="RefSeq" id="XP_022671250.1">
    <property type="nucleotide sequence ID" value="XM_022815515.1"/>
</dbReference>
<dbReference type="SUPFAM" id="SSF52025">
    <property type="entry name" value="PA domain"/>
    <property type="match status" value="1"/>
</dbReference>
<evidence type="ECO:0000256" key="1">
    <source>
        <dbReference type="ARBA" id="ARBA00005634"/>
    </source>
</evidence>
<dbReference type="Gene3D" id="3.50.30.30">
    <property type="match status" value="1"/>
</dbReference>
<protein>
    <submittedName>
        <fullName evidence="6">Uncharacterized protein</fullName>
    </submittedName>
</protein>
<feature type="domain" description="Peptidase M28" evidence="5">
    <location>
        <begin position="431"/>
        <end position="552"/>
    </location>
</feature>
<dbReference type="Gene3D" id="1.20.930.40">
    <property type="entry name" value="Transferrin receptor-like, dimerisation domain"/>
    <property type="match status" value="1"/>
</dbReference>
<dbReference type="Gene3D" id="3.40.630.10">
    <property type="entry name" value="Zn peptidases"/>
    <property type="match status" value="1"/>
</dbReference>
<feature type="domain" description="Transferrin receptor-like dimerisation" evidence="4">
    <location>
        <begin position="745"/>
        <end position="867"/>
    </location>
</feature>
<dbReference type="EnsemblMetazoa" id="XM_022815517">
    <property type="protein sequence ID" value="XP_022671252"/>
    <property type="gene ID" value="LOC111254558"/>
</dbReference>
<evidence type="ECO:0000313" key="7">
    <source>
        <dbReference type="Proteomes" id="UP000594260"/>
    </source>
</evidence>
<accession>A0A7M7KZ68</accession>
<feature type="transmembrane region" description="Helical" evidence="3">
    <location>
        <begin position="73"/>
        <end position="95"/>
    </location>
</feature>
<feature type="region of interest" description="Disordered" evidence="2">
    <location>
        <begin position="573"/>
        <end position="609"/>
    </location>
</feature>
<dbReference type="AlphaFoldDB" id="A0A7M7KZ68"/>
<dbReference type="InParanoid" id="A0A7M7KZ68"/>
<dbReference type="Pfam" id="PF04253">
    <property type="entry name" value="TFR_dimer"/>
    <property type="match status" value="1"/>
</dbReference>
<dbReference type="RefSeq" id="XP_022671252.1">
    <property type="nucleotide sequence ID" value="XM_022815517.1"/>
</dbReference>
<dbReference type="InterPro" id="IPR007365">
    <property type="entry name" value="TFR-like_dimer_dom"/>
</dbReference>
<dbReference type="SUPFAM" id="SSF53187">
    <property type="entry name" value="Zn-dependent exopeptidases"/>
    <property type="match status" value="1"/>
</dbReference>
<evidence type="ECO:0000259" key="5">
    <source>
        <dbReference type="Pfam" id="PF04389"/>
    </source>
</evidence>
<dbReference type="OMA" id="YPLHHTA"/>
<dbReference type="SUPFAM" id="SSF47672">
    <property type="entry name" value="Transferrin receptor-like dimerisation domain"/>
    <property type="match status" value="1"/>
</dbReference>
<dbReference type="KEGG" id="vde:111254558"/>
<dbReference type="RefSeq" id="XP_022671249.1">
    <property type="nucleotide sequence ID" value="XM_022815514.1"/>
</dbReference>
<dbReference type="PANTHER" id="PTHR10404">
    <property type="entry name" value="N-ACETYLATED-ALPHA-LINKED ACIDIC DIPEPTIDASE"/>
    <property type="match status" value="1"/>
</dbReference>
<name>A0A7M7KZ68_VARDE</name>
<dbReference type="EnsemblMetazoa" id="XM_022815515">
    <property type="protein sequence ID" value="XP_022671250"/>
    <property type="gene ID" value="LOC111254558"/>
</dbReference>
<keyword evidence="3" id="KW-0472">Membrane</keyword>
<dbReference type="InterPro" id="IPR036757">
    <property type="entry name" value="TFR-like_dimer_dom_sf"/>
</dbReference>
<keyword evidence="3" id="KW-0812">Transmembrane</keyword>
<dbReference type="GeneID" id="111254558"/>
<keyword evidence="3" id="KW-1133">Transmembrane helix</keyword>
<feature type="compositionally biased region" description="Low complexity" evidence="2">
    <location>
        <begin position="594"/>
        <end position="606"/>
    </location>
</feature>
<evidence type="ECO:0000256" key="2">
    <source>
        <dbReference type="SAM" id="MobiDB-lite"/>
    </source>
</evidence>
<organism evidence="6 7">
    <name type="scientific">Varroa destructor</name>
    <name type="common">Honeybee mite</name>
    <dbReference type="NCBI Taxonomy" id="109461"/>
    <lineage>
        <taxon>Eukaryota</taxon>
        <taxon>Metazoa</taxon>
        <taxon>Ecdysozoa</taxon>
        <taxon>Arthropoda</taxon>
        <taxon>Chelicerata</taxon>
        <taxon>Arachnida</taxon>
        <taxon>Acari</taxon>
        <taxon>Parasitiformes</taxon>
        <taxon>Mesostigmata</taxon>
        <taxon>Gamasina</taxon>
        <taxon>Dermanyssoidea</taxon>
        <taxon>Varroidae</taxon>
        <taxon>Varroa</taxon>
    </lineage>
</organism>
<evidence type="ECO:0000259" key="4">
    <source>
        <dbReference type="Pfam" id="PF04253"/>
    </source>
</evidence>
<dbReference type="GO" id="GO:0004180">
    <property type="term" value="F:carboxypeptidase activity"/>
    <property type="evidence" value="ECO:0007669"/>
    <property type="project" value="TreeGrafter"/>
</dbReference>
<dbReference type="OrthoDB" id="6479533at2759"/>
<dbReference type="PANTHER" id="PTHR10404:SF46">
    <property type="entry name" value="VACUOLAR PROTEIN SORTING-ASSOCIATED PROTEIN 70"/>
    <property type="match status" value="1"/>
</dbReference>
<reference evidence="6" key="1">
    <citation type="submission" date="2021-01" db="UniProtKB">
        <authorList>
            <consortium name="EnsemblMetazoa"/>
        </authorList>
    </citation>
    <scope>IDENTIFICATION</scope>
</reference>
<proteinExistence type="inferred from homology"/>
<keyword evidence="7" id="KW-1185">Reference proteome</keyword>
<dbReference type="FunFam" id="3.40.630.10:FF:000101">
    <property type="entry name" value="N-acetylated alpha-linked acidic dipeptidase like 1"/>
    <property type="match status" value="1"/>
</dbReference>
<comment type="similarity">
    <text evidence="1">Belongs to the peptidase M28 family. M28B subfamily.</text>
</comment>
<dbReference type="EnsemblMetazoa" id="XM_022815514">
    <property type="protein sequence ID" value="XP_022671249"/>
    <property type="gene ID" value="LOC111254558"/>
</dbReference>
<dbReference type="InterPro" id="IPR039373">
    <property type="entry name" value="Peptidase_M28B"/>
</dbReference>
<dbReference type="Proteomes" id="UP000594260">
    <property type="component" value="Unplaced"/>
</dbReference>
<dbReference type="InterPro" id="IPR007484">
    <property type="entry name" value="Peptidase_M28"/>
</dbReference>